<dbReference type="Proteomes" id="UP001430356">
    <property type="component" value="Unassembled WGS sequence"/>
</dbReference>
<feature type="region of interest" description="Disordered" evidence="1">
    <location>
        <begin position="1"/>
        <end position="47"/>
    </location>
</feature>
<dbReference type="EMBL" id="JAECZO010000092">
    <property type="protein sequence ID" value="KAK7197016.1"/>
    <property type="molecule type" value="Genomic_DNA"/>
</dbReference>
<dbReference type="AlphaFoldDB" id="A0AAW0EU04"/>
<feature type="compositionally biased region" description="Low complexity" evidence="1">
    <location>
        <begin position="1"/>
        <end position="13"/>
    </location>
</feature>
<feature type="compositionally biased region" description="Low complexity" evidence="1">
    <location>
        <begin position="21"/>
        <end position="33"/>
    </location>
</feature>
<evidence type="ECO:0000313" key="2">
    <source>
        <dbReference type="EMBL" id="KAK7197016.1"/>
    </source>
</evidence>
<proteinExistence type="predicted"/>
<evidence type="ECO:0000256" key="1">
    <source>
        <dbReference type="SAM" id="MobiDB-lite"/>
    </source>
</evidence>
<gene>
    <name evidence="2" type="ORF">NESM_000645400</name>
</gene>
<organism evidence="2 3">
    <name type="scientific">Novymonas esmeraldas</name>
    <dbReference type="NCBI Taxonomy" id="1808958"/>
    <lineage>
        <taxon>Eukaryota</taxon>
        <taxon>Discoba</taxon>
        <taxon>Euglenozoa</taxon>
        <taxon>Kinetoplastea</taxon>
        <taxon>Metakinetoplastina</taxon>
        <taxon>Trypanosomatida</taxon>
        <taxon>Trypanosomatidae</taxon>
        <taxon>Novymonas</taxon>
    </lineage>
</organism>
<comment type="caution">
    <text evidence="2">The sequence shown here is derived from an EMBL/GenBank/DDBJ whole genome shotgun (WGS) entry which is preliminary data.</text>
</comment>
<reference evidence="2 3" key="1">
    <citation type="journal article" date="2021" name="MBio">
        <title>A New Model Trypanosomatid, Novymonas esmeraldas: Genomic Perception of Its 'Candidatus Pandoraea novymonadis' Endosymbiont.</title>
        <authorList>
            <person name="Zakharova A."/>
            <person name="Saura A."/>
            <person name="Butenko A."/>
            <person name="Podesvova L."/>
            <person name="Warmusova S."/>
            <person name="Kostygov A.Y."/>
            <person name="Nenarokova A."/>
            <person name="Lukes J."/>
            <person name="Opperdoes F.R."/>
            <person name="Yurchenko V."/>
        </authorList>
    </citation>
    <scope>NUCLEOTIDE SEQUENCE [LARGE SCALE GENOMIC DNA]</scope>
    <source>
        <strain evidence="2 3">E262AT.01</strain>
    </source>
</reference>
<keyword evidence="3" id="KW-1185">Reference proteome</keyword>
<sequence>MMRGDSAVSSGGAAAAGGPGTTTAASSSVLVSRGSGGTEEKSDAATSAAASARRVRAALVCGASTCSARRTERDGSARCGVHASSCASARSTGMSSSAAVSRGASAHAGFGVGTAGDTEWVAPSSCASRCQGDCCSTTSDAKRRGSAADLARRVGRSASVACRRGGSSSVATSGGTDGQACRLVKWASTRPSTTLLVCPARSARRDACDGRVRLPSSASDSVADEAASYATSTSTGGGRTTLAAGGDAACHATGRGCRAADSARRLSATEDFTRRCHVRNSSNLMAVRCDSSTACANLAASTA</sequence>
<accession>A0AAW0EU04</accession>
<evidence type="ECO:0000313" key="3">
    <source>
        <dbReference type="Proteomes" id="UP001430356"/>
    </source>
</evidence>
<name>A0AAW0EU04_9TRYP</name>
<protein>
    <submittedName>
        <fullName evidence="2">Uncharacterized protein</fullName>
    </submittedName>
</protein>